<keyword evidence="5" id="KW-1185">Reference proteome</keyword>
<name>A0A0W1A2M3_9GAMM</name>
<dbReference type="RefSeq" id="WP_058481192.1">
    <property type="nucleotide sequence ID" value="NZ_CAAAIQ010000013.1"/>
</dbReference>
<protein>
    <submittedName>
        <fullName evidence="4">RasGEF domain protein</fullName>
    </submittedName>
</protein>
<evidence type="ECO:0000256" key="2">
    <source>
        <dbReference type="SAM" id="MobiDB-lite"/>
    </source>
</evidence>
<evidence type="ECO:0000256" key="1">
    <source>
        <dbReference type="SAM" id="Coils"/>
    </source>
</evidence>
<comment type="caution">
    <text evidence="4">The sequence shown here is derived from an EMBL/GenBank/DDBJ whole genome shotgun (WGS) entry which is preliminary data.</text>
</comment>
<dbReference type="PATRIC" id="fig|66969.6.peg.2776"/>
<dbReference type="GO" id="GO:0005085">
    <property type="term" value="F:guanyl-nucleotide exchange factor activity"/>
    <property type="evidence" value="ECO:0007669"/>
    <property type="project" value="InterPro"/>
</dbReference>
<accession>A0A0W1A2M3</accession>
<gene>
    <name evidence="4" type="ORF">Lwal_2566</name>
</gene>
<dbReference type="Gene3D" id="1.10.840.10">
    <property type="entry name" value="Ras guanine-nucleotide exchange factors catalytic domain"/>
    <property type="match status" value="1"/>
</dbReference>
<keyword evidence="1" id="KW-0175">Coiled coil</keyword>
<dbReference type="InterPro" id="IPR023578">
    <property type="entry name" value="Ras_GEF_dom_sf"/>
</dbReference>
<dbReference type="AlphaFoldDB" id="A0A0W1A2M3"/>
<feature type="compositionally biased region" description="Acidic residues" evidence="2">
    <location>
        <begin position="607"/>
        <end position="616"/>
    </location>
</feature>
<feature type="coiled-coil region" evidence="1">
    <location>
        <begin position="91"/>
        <end position="118"/>
    </location>
</feature>
<reference evidence="4 5" key="1">
    <citation type="submission" date="2015-11" db="EMBL/GenBank/DDBJ databases">
        <title>Genomic analysis of 38 Legionella species identifies large and diverse effector repertoires.</title>
        <authorList>
            <person name="Burstein D."/>
            <person name="Amaro F."/>
            <person name="Zusman T."/>
            <person name="Lifshitz Z."/>
            <person name="Cohen O."/>
            <person name="Gilbert J.A."/>
            <person name="Pupko T."/>
            <person name="Shuman H.A."/>
            <person name="Segal G."/>
        </authorList>
    </citation>
    <scope>NUCLEOTIDE SEQUENCE [LARGE SCALE GENOMIC DNA]</scope>
    <source>
        <strain evidence="4 5">ATCC 51914</strain>
    </source>
</reference>
<dbReference type="InterPro" id="IPR001895">
    <property type="entry name" value="RASGEF_cat_dom"/>
</dbReference>
<evidence type="ECO:0000313" key="5">
    <source>
        <dbReference type="Proteomes" id="UP000054729"/>
    </source>
</evidence>
<feature type="region of interest" description="Disordered" evidence="2">
    <location>
        <begin position="607"/>
        <end position="633"/>
    </location>
</feature>
<feature type="region of interest" description="Disordered" evidence="2">
    <location>
        <begin position="1136"/>
        <end position="1160"/>
    </location>
</feature>
<dbReference type="Pfam" id="PF00617">
    <property type="entry name" value="RasGEF"/>
    <property type="match status" value="1"/>
</dbReference>
<dbReference type="Proteomes" id="UP000054729">
    <property type="component" value="Unassembled WGS sequence"/>
</dbReference>
<evidence type="ECO:0000313" key="4">
    <source>
        <dbReference type="EMBL" id="KTD75628.1"/>
    </source>
</evidence>
<organism evidence="4 5">
    <name type="scientific">Legionella waltersii</name>
    <dbReference type="NCBI Taxonomy" id="66969"/>
    <lineage>
        <taxon>Bacteria</taxon>
        <taxon>Pseudomonadati</taxon>
        <taxon>Pseudomonadota</taxon>
        <taxon>Gammaproteobacteria</taxon>
        <taxon>Legionellales</taxon>
        <taxon>Legionellaceae</taxon>
        <taxon>Legionella</taxon>
    </lineage>
</organism>
<feature type="compositionally biased region" description="Low complexity" evidence="2">
    <location>
        <begin position="1139"/>
        <end position="1151"/>
    </location>
</feature>
<proteinExistence type="predicted"/>
<feature type="domain" description="Ras-GEF" evidence="3">
    <location>
        <begin position="239"/>
        <end position="333"/>
    </location>
</feature>
<sequence>MLERVQELIKMMSWARSLNDKLFVLEDDLRRNGPTHEWFCVLDELMLNPDFRKEKKFIALYEDGIHVLSQLLMELFRQKFIHIENPITKEQEELINSLSSLVKKIEMLEQDKVNTANKQKIIGYQAKILHRLVNYCMVYIDPPIEEVLIRKKETAPSQAAMIDALLAMILIIKNQSLFDLELCIAQLPMNILPEVMIDELSKLVLAPFEENDFIYQRTEYVIDKKTELSTSITVKKTSREQYDHFFDWVSRFVAADILIKNNLNLSVALIAINRWIMIANTHLEHHDFGGFKAIYSAFSKPAVIRLIGTRNLATGDELRENLTDETRELLSKLDIASRTNQVHNPALKSVIDGIDHGDVDSRGDFLFIPAIDTIVQAIAKVDGVASLRMAGNLYKLICLGKILSDMQKIQGLDGRGMPLPVDMKDFVGDSLAQMKELDDDEMHYKLTMSFSYQLKKKSRSNSISPEEIQEVKAAKTAQQEWTKARQNRSKLKNYAPSQLQVHVAIRDKLKVLDTTQPLSRKNNEKKLETSIARNLNSLITKLDMEVLDILMYLQANEHRRIYKHSLTSAQREQLLKARKKMHSFMDDNEPIPPALKITQSASLEFVDDNPGGEDDQNPISRIPSNLSTTDNVSNSSMSLITGDTAGFQQPIKQYQDDLDGIIIQEVSNDLLSVAPAQLEDVNSSDMSKEGNRLSLPFPNTIDHAADGQGELQSTTALLSTLSNSRLHYTKNHEFRAGAKRFFELAAKKSQKKMGDNDPVELALMSKLDPIARGAIEEFFQSEQKFHQIIQQFVEVIDEHMLPNSEFSEKVQFTLTYLLAPYRLCIHNPFLVVDTSGSLEAELLSKLNIIKSTLNNNKYFRSMLKGIEFCTINYDLLNQLIREKKPIWSKSLNKTSSIFSSIDRKLMESQLRSNRPAFKLADAHIVPTQRLMRIKLLLVQILGEPKMERGVLIYKNGLNGLLRRLKNELDTITESEEGPDLTTKKQYVLAEIKACGGLCDEFNEVMNFIDYEISRINQTKDVYKHSFEINHVIDFIIKFEKCNSNDIELLNDLKRSIETIRDRRLAEELSVNSTMGYHQANIRYLKEMNLVLQGQKWHFQNKSIFDKLVYLQESIYSTLGKIELSLVIKIEELRAPNPQPVNQPNNNNNNRNALITPAGTSTQHNPERFFSLSDEVEFNRVAQLRRELGDRSQVAIEYPFPKP</sequence>
<feature type="compositionally biased region" description="Polar residues" evidence="2">
    <location>
        <begin position="617"/>
        <end position="633"/>
    </location>
</feature>
<dbReference type="GO" id="GO:0007264">
    <property type="term" value="P:small GTPase-mediated signal transduction"/>
    <property type="evidence" value="ECO:0007669"/>
    <property type="project" value="InterPro"/>
</dbReference>
<dbReference type="InterPro" id="IPR036964">
    <property type="entry name" value="RASGEF_cat_dom_sf"/>
</dbReference>
<dbReference type="EMBL" id="LNZB01000056">
    <property type="protein sequence ID" value="KTD75628.1"/>
    <property type="molecule type" value="Genomic_DNA"/>
</dbReference>
<dbReference type="SUPFAM" id="SSF48366">
    <property type="entry name" value="Ras GEF"/>
    <property type="match status" value="1"/>
</dbReference>
<evidence type="ECO:0000259" key="3">
    <source>
        <dbReference type="Pfam" id="PF00617"/>
    </source>
</evidence>